<protein>
    <submittedName>
        <fullName evidence="1">Uncharacterized protein</fullName>
    </submittedName>
</protein>
<dbReference type="EMBL" id="JACDTQ010004070">
    <property type="protein sequence ID" value="KAF5910700.1"/>
    <property type="molecule type" value="Genomic_DNA"/>
</dbReference>
<proteinExistence type="predicted"/>
<name>A0A7J7E4G4_DICBM</name>
<comment type="caution">
    <text evidence="1">The sequence shown here is derived from an EMBL/GenBank/DDBJ whole genome shotgun (WGS) entry which is preliminary data.</text>
</comment>
<accession>A0A7J7E4G4</accession>
<dbReference type="AlphaFoldDB" id="A0A7J7E4G4"/>
<gene>
    <name evidence="1" type="ORF">HPG69_004789</name>
</gene>
<sequence length="159" mass="18249">MKLQMDQMEKELSAVPSGVGQWRKAIELAISWTSVTFVEVVAVNTGSRSQTLEFINEGKENLFCISPRSYNNRKRYGTQVKLSSSRRYSFTYPMRPEYSNLEAQEQFNFFNDRMGRFSSRGVMSSCEQAHSGCRRVWIVQTAHECLLQQAGGDMRGPRI</sequence>
<organism evidence="1 2">
    <name type="scientific">Diceros bicornis minor</name>
    <name type="common">South-central black rhinoceros</name>
    <dbReference type="NCBI Taxonomy" id="77932"/>
    <lineage>
        <taxon>Eukaryota</taxon>
        <taxon>Metazoa</taxon>
        <taxon>Chordata</taxon>
        <taxon>Craniata</taxon>
        <taxon>Vertebrata</taxon>
        <taxon>Euteleostomi</taxon>
        <taxon>Mammalia</taxon>
        <taxon>Eutheria</taxon>
        <taxon>Laurasiatheria</taxon>
        <taxon>Perissodactyla</taxon>
        <taxon>Rhinocerotidae</taxon>
        <taxon>Diceros</taxon>
    </lineage>
</organism>
<keyword evidence="2" id="KW-1185">Reference proteome</keyword>
<evidence type="ECO:0000313" key="2">
    <source>
        <dbReference type="Proteomes" id="UP000551758"/>
    </source>
</evidence>
<evidence type="ECO:0000313" key="1">
    <source>
        <dbReference type="EMBL" id="KAF5910700.1"/>
    </source>
</evidence>
<reference evidence="1 2" key="1">
    <citation type="journal article" date="2020" name="Mol. Biol. Evol.">
        <title>Interspecific Gene Flow and the Evolution of Specialization in Black and White Rhinoceros.</title>
        <authorList>
            <person name="Moodley Y."/>
            <person name="Westbury M.V."/>
            <person name="Russo I.M."/>
            <person name="Gopalakrishnan S."/>
            <person name="Rakotoarivelo A."/>
            <person name="Olsen R.A."/>
            <person name="Prost S."/>
            <person name="Tunstall T."/>
            <person name="Ryder O.A."/>
            <person name="Dalen L."/>
            <person name="Bruford M.W."/>
        </authorList>
    </citation>
    <scope>NUCLEOTIDE SEQUENCE [LARGE SCALE GENOMIC DNA]</scope>
    <source>
        <strain evidence="1">SBR-YM</strain>
        <tissue evidence="1">Skin</tissue>
    </source>
</reference>
<dbReference type="Proteomes" id="UP000551758">
    <property type="component" value="Unassembled WGS sequence"/>
</dbReference>